<dbReference type="AlphaFoldDB" id="A0A518CCB6"/>
<organism evidence="1 2">
    <name type="scientific">Bremerella volcania</name>
    <dbReference type="NCBI Taxonomy" id="2527984"/>
    <lineage>
        <taxon>Bacteria</taxon>
        <taxon>Pseudomonadati</taxon>
        <taxon>Planctomycetota</taxon>
        <taxon>Planctomycetia</taxon>
        <taxon>Pirellulales</taxon>
        <taxon>Pirellulaceae</taxon>
        <taxon>Bremerella</taxon>
    </lineage>
</organism>
<dbReference type="Proteomes" id="UP000318626">
    <property type="component" value="Chromosome"/>
</dbReference>
<evidence type="ECO:0000313" key="1">
    <source>
        <dbReference type="EMBL" id="QDU76862.1"/>
    </source>
</evidence>
<dbReference type="KEGG" id="bvo:Pan97_39190"/>
<keyword evidence="2" id="KW-1185">Reference proteome</keyword>
<accession>A0A518CCB6</accession>
<protein>
    <submittedName>
        <fullName evidence="1">Uncharacterized protein</fullName>
    </submittedName>
</protein>
<name>A0A518CCB6_9BACT</name>
<dbReference type="EMBL" id="CP036289">
    <property type="protein sequence ID" value="QDU76862.1"/>
    <property type="molecule type" value="Genomic_DNA"/>
</dbReference>
<sequence>MVRNEWVTESQLAKPLLGLRLPSLFGDRWIAGAAVRAHKPIQTTNGIHKNDDSCWLRTSFIAIEGLPYLDMGRVTNAYLVFHFGGSLRCFGASWSPCIVCTPSPHAPSFALPSATRGVTVRGGSPPTPRVESPFLCLAASMLLAADVEVTGSVAVLSVCSSAAASPSASEACDARSVWYRRYRSVERGVVSRCHILGCSVHSEFTLSICVNFL</sequence>
<evidence type="ECO:0000313" key="2">
    <source>
        <dbReference type="Proteomes" id="UP000318626"/>
    </source>
</evidence>
<gene>
    <name evidence="1" type="ORF">Pan97_39190</name>
</gene>
<proteinExistence type="predicted"/>
<reference evidence="2" key="1">
    <citation type="submission" date="2019-02" db="EMBL/GenBank/DDBJ databases">
        <title>Deep-cultivation of Planctomycetes and their phenomic and genomic characterization uncovers novel biology.</title>
        <authorList>
            <person name="Wiegand S."/>
            <person name="Jogler M."/>
            <person name="Boedeker C."/>
            <person name="Pinto D."/>
            <person name="Vollmers J."/>
            <person name="Rivas-Marin E."/>
            <person name="Kohn T."/>
            <person name="Peeters S.H."/>
            <person name="Heuer A."/>
            <person name="Rast P."/>
            <person name="Oberbeckmann S."/>
            <person name="Bunk B."/>
            <person name="Jeske O."/>
            <person name="Meyerdierks A."/>
            <person name="Storesund J.E."/>
            <person name="Kallscheuer N."/>
            <person name="Luecker S."/>
            <person name="Lage O.M."/>
            <person name="Pohl T."/>
            <person name="Merkel B.J."/>
            <person name="Hornburger P."/>
            <person name="Mueller R.-W."/>
            <person name="Bruemmer F."/>
            <person name="Labrenz M."/>
            <person name="Spormann A.M."/>
            <person name="Op den Camp H."/>
            <person name="Overmann J."/>
            <person name="Amann R."/>
            <person name="Jetten M.S.M."/>
            <person name="Mascher T."/>
            <person name="Medema M.H."/>
            <person name="Devos D.P."/>
            <person name="Kaster A.-K."/>
            <person name="Ovreas L."/>
            <person name="Rohde M."/>
            <person name="Galperin M.Y."/>
            <person name="Jogler C."/>
        </authorList>
    </citation>
    <scope>NUCLEOTIDE SEQUENCE [LARGE SCALE GENOMIC DNA]</scope>
    <source>
        <strain evidence="2">Pan97</strain>
    </source>
</reference>